<dbReference type="Pfam" id="PF20174">
    <property type="entry name" value="DUF6540"/>
    <property type="match status" value="1"/>
</dbReference>
<dbReference type="KEGG" id="ela:UCREL1_1033"/>
<protein>
    <submittedName>
        <fullName evidence="1">Uncharacterized protein</fullName>
    </submittedName>
</protein>
<dbReference type="Proteomes" id="UP000012174">
    <property type="component" value="Unassembled WGS sequence"/>
</dbReference>
<dbReference type="OrthoDB" id="2999773at2759"/>
<accession>M7T4T6</accession>
<proteinExistence type="predicted"/>
<sequence>MDRTKIRVRSFDFSKSTKKPTMIPLQWIDSQFVDQKAMFNNGEYKDDKAPVCKFEASAFKVEAPGKSLNATDDLVDNTKRTKITQRNCQTWIVESAEQLAKDGIFTENVVDYLKAIRQ</sequence>
<reference evidence="2" key="1">
    <citation type="journal article" date="2013" name="Genome Announc.">
        <title>Draft genome sequence of the grapevine dieback fungus Eutypa lata UCR-EL1.</title>
        <authorList>
            <person name="Blanco-Ulate B."/>
            <person name="Rolshausen P.E."/>
            <person name="Cantu D."/>
        </authorList>
    </citation>
    <scope>NUCLEOTIDE SEQUENCE [LARGE SCALE GENOMIC DNA]</scope>
    <source>
        <strain evidence="2">UCR-EL1</strain>
    </source>
</reference>
<evidence type="ECO:0000313" key="2">
    <source>
        <dbReference type="Proteomes" id="UP000012174"/>
    </source>
</evidence>
<keyword evidence="2" id="KW-1185">Reference proteome</keyword>
<organism evidence="1 2">
    <name type="scientific">Eutypa lata (strain UCR-EL1)</name>
    <name type="common">Grapevine dieback disease fungus</name>
    <name type="synonym">Eutypa armeniacae</name>
    <dbReference type="NCBI Taxonomy" id="1287681"/>
    <lineage>
        <taxon>Eukaryota</taxon>
        <taxon>Fungi</taxon>
        <taxon>Dikarya</taxon>
        <taxon>Ascomycota</taxon>
        <taxon>Pezizomycotina</taxon>
        <taxon>Sordariomycetes</taxon>
        <taxon>Xylariomycetidae</taxon>
        <taxon>Xylariales</taxon>
        <taxon>Diatrypaceae</taxon>
        <taxon>Eutypa</taxon>
    </lineage>
</organism>
<dbReference type="eggNOG" id="ENOG502SEUF">
    <property type="taxonomic scope" value="Eukaryota"/>
</dbReference>
<dbReference type="EMBL" id="KB705557">
    <property type="protein sequence ID" value="EMR71913.1"/>
    <property type="molecule type" value="Genomic_DNA"/>
</dbReference>
<dbReference type="InterPro" id="IPR046670">
    <property type="entry name" value="DUF6540"/>
</dbReference>
<evidence type="ECO:0000313" key="1">
    <source>
        <dbReference type="EMBL" id="EMR71913.1"/>
    </source>
</evidence>
<dbReference type="STRING" id="1287681.M7T4T6"/>
<dbReference type="HOGENOM" id="CLU_2073139_0_0_1"/>
<name>M7T4T6_EUTLA</name>
<gene>
    <name evidence="1" type="ORF">UCREL1_1033</name>
</gene>
<dbReference type="AlphaFoldDB" id="M7T4T6"/>